<gene>
    <name evidence="2" type="ORF">A4H97_16785</name>
</gene>
<protein>
    <recommendedName>
        <fullName evidence="4">DUF3575 domain-containing protein</fullName>
    </recommendedName>
</protein>
<name>A0A1V9E1U8_9BACT</name>
<evidence type="ECO:0000256" key="1">
    <source>
        <dbReference type="SAM" id="SignalP"/>
    </source>
</evidence>
<accession>A0A1V9E1U8</accession>
<evidence type="ECO:0000313" key="2">
    <source>
        <dbReference type="EMBL" id="OQP39875.1"/>
    </source>
</evidence>
<comment type="caution">
    <text evidence="2">The sequence shown here is derived from an EMBL/GenBank/DDBJ whole genome shotgun (WGS) entry which is preliminary data.</text>
</comment>
<organism evidence="2 3">
    <name type="scientific">Niastella yeongjuensis</name>
    <dbReference type="NCBI Taxonomy" id="354355"/>
    <lineage>
        <taxon>Bacteria</taxon>
        <taxon>Pseudomonadati</taxon>
        <taxon>Bacteroidota</taxon>
        <taxon>Chitinophagia</taxon>
        <taxon>Chitinophagales</taxon>
        <taxon>Chitinophagaceae</taxon>
        <taxon>Niastella</taxon>
    </lineage>
</organism>
<dbReference type="Proteomes" id="UP000192610">
    <property type="component" value="Unassembled WGS sequence"/>
</dbReference>
<reference evidence="3" key="1">
    <citation type="submission" date="2016-04" db="EMBL/GenBank/DDBJ databases">
        <authorList>
            <person name="Chen L."/>
            <person name="Zhuang W."/>
            <person name="Wang G."/>
        </authorList>
    </citation>
    <scope>NUCLEOTIDE SEQUENCE [LARGE SCALE GENOMIC DNA]</scope>
    <source>
        <strain evidence="3">17621</strain>
    </source>
</reference>
<dbReference type="STRING" id="354355.SAMN05660816_02104"/>
<sequence>MKKVFLVMSLVAALSIAKAQDGGSNAIKINPLSLFLATGNVAYEKATAANQSFQLGVFYSGVKLSSLKYTGFGITPEYRFYLAGHKEVMDGVYLAPFLRYQNFKIKDTDTKEKVTFSSFGGGALLGWEKSWSSGFVLDLFIGPAYNSGTVKAESGSNEEHFDISGGIDGFGLRTGLSLGFRF</sequence>
<dbReference type="InterPro" id="IPR021958">
    <property type="entry name" value="DUF3575"/>
</dbReference>
<proteinExistence type="predicted"/>
<keyword evidence="3" id="KW-1185">Reference proteome</keyword>
<dbReference type="Pfam" id="PF12099">
    <property type="entry name" value="DUF3575"/>
    <property type="match status" value="1"/>
</dbReference>
<dbReference type="OrthoDB" id="1118958at2"/>
<feature type="chain" id="PRO_5012845286" description="DUF3575 domain-containing protein" evidence="1">
    <location>
        <begin position="20"/>
        <end position="182"/>
    </location>
</feature>
<dbReference type="AlphaFoldDB" id="A0A1V9E1U8"/>
<evidence type="ECO:0000313" key="3">
    <source>
        <dbReference type="Proteomes" id="UP000192610"/>
    </source>
</evidence>
<dbReference type="EMBL" id="LVXG01000078">
    <property type="protein sequence ID" value="OQP39875.1"/>
    <property type="molecule type" value="Genomic_DNA"/>
</dbReference>
<dbReference type="RefSeq" id="WP_081204378.1">
    <property type="nucleotide sequence ID" value="NZ_FOCZ01000003.1"/>
</dbReference>
<keyword evidence="1" id="KW-0732">Signal</keyword>
<feature type="signal peptide" evidence="1">
    <location>
        <begin position="1"/>
        <end position="19"/>
    </location>
</feature>
<evidence type="ECO:0008006" key="4">
    <source>
        <dbReference type="Google" id="ProtNLM"/>
    </source>
</evidence>